<feature type="transmembrane region" description="Helical" evidence="1">
    <location>
        <begin position="158"/>
        <end position="182"/>
    </location>
</feature>
<dbReference type="RefSeq" id="WP_037239540.1">
    <property type="nucleotide sequence ID" value="NZ_JAEMUK010000088.1"/>
</dbReference>
<name>A0A8I1KME0_9HYPH</name>
<feature type="transmembrane region" description="Helical" evidence="1">
    <location>
        <begin position="89"/>
        <end position="109"/>
    </location>
</feature>
<feature type="transmembrane region" description="Helical" evidence="1">
    <location>
        <begin position="257"/>
        <end position="278"/>
    </location>
</feature>
<comment type="caution">
    <text evidence="2">The sequence shown here is derived from an EMBL/GenBank/DDBJ whole genome shotgun (WGS) entry which is preliminary data.</text>
</comment>
<dbReference type="Pfam" id="PF14897">
    <property type="entry name" value="EpsG"/>
    <property type="match status" value="1"/>
</dbReference>
<feature type="transmembrane region" description="Helical" evidence="1">
    <location>
        <begin position="116"/>
        <end position="138"/>
    </location>
</feature>
<proteinExistence type="predicted"/>
<sequence length="348" mass="38879">MIYVASYAALLLAGFLSFKSAQLRRALFPIVALFLFLFVAFRYEVGCDWSGYRNNYLSAQYLTVEEAVSGPEPGYWLLLTQLHSLGFEYPYLNVLMAMLFFWGLTRLAVREPNPLAILILAFPVLVINLPMSGIRQGAAVGMICLALNAFRSRQPITYVALVVFASLFHTSALAFLALAPFVKFRVTRATLILSGILVLPSALFLLTDKVAFYSDRYVDAGVDAAGAIYRTGMLAVVGGYFLLVLRRAYLERFPADYKLALIGAWTMLGTIALLPVSSVISDRFGYYVAPIQLMIMARTPYLIRGRSRFFLSAAPYAALGVVLVVWTSFSDLFKQCYVPYQTWLDWPL</sequence>
<feature type="transmembrane region" description="Helical" evidence="1">
    <location>
        <begin position="227"/>
        <end position="245"/>
    </location>
</feature>
<reference evidence="2 3" key="1">
    <citation type="submission" date="2020-12" db="EMBL/GenBank/DDBJ databases">
        <title>Revised draft genomes of Rhodomicrobium vannielii ATCC 17100 and Rhodomicrobium udaipurense JA643.</title>
        <authorList>
            <person name="Conners E.M."/>
            <person name="Davenport E.J."/>
            <person name="Bose A."/>
        </authorList>
    </citation>
    <scope>NUCLEOTIDE SEQUENCE [LARGE SCALE GENOMIC DNA]</scope>
    <source>
        <strain evidence="2 3">JA643</strain>
    </source>
</reference>
<organism evidence="2 3">
    <name type="scientific">Rhodomicrobium udaipurense</name>
    <dbReference type="NCBI Taxonomy" id="1202716"/>
    <lineage>
        <taxon>Bacteria</taxon>
        <taxon>Pseudomonadati</taxon>
        <taxon>Pseudomonadota</taxon>
        <taxon>Alphaproteobacteria</taxon>
        <taxon>Hyphomicrobiales</taxon>
        <taxon>Hyphomicrobiaceae</taxon>
        <taxon>Rhodomicrobium</taxon>
    </lineage>
</organism>
<accession>A0A8I1KME0</accession>
<keyword evidence="1" id="KW-0812">Transmembrane</keyword>
<evidence type="ECO:0000256" key="1">
    <source>
        <dbReference type="SAM" id="Phobius"/>
    </source>
</evidence>
<keyword evidence="3" id="KW-1185">Reference proteome</keyword>
<dbReference type="AlphaFoldDB" id="A0A8I1KME0"/>
<keyword evidence="1" id="KW-0472">Membrane</keyword>
<evidence type="ECO:0000313" key="2">
    <source>
        <dbReference type="EMBL" id="MBJ7545188.1"/>
    </source>
</evidence>
<keyword evidence="1" id="KW-1133">Transmembrane helix</keyword>
<gene>
    <name evidence="2" type="ORF">JDN41_16680</name>
</gene>
<feature type="transmembrane region" description="Helical" evidence="1">
    <location>
        <begin position="310"/>
        <end position="329"/>
    </location>
</feature>
<feature type="transmembrane region" description="Helical" evidence="1">
    <location>
        <begin position="189"/>
        <end position="207"/>
    </location>
</feature>
<dbReference type="EMBL" id="JAEMUK010000088">
    <property type="protein sequence ID" value="MBJ7545188.1"/>
    <property type="molecule type" value="Genomic_DNA"/>
</dbReference>
<dbReference type="Proteomes" id="UP000623250">
    <property type="component" value="Unassembled WGS sequence"/>
</dbReference>
<evidence type="ECO:0000313" key="3">
    <source>
        <dbReference type="Proteomes" id="UP000623250"/>
    </source>
</evidence>
<feature type="transmembrane region" description="Helical" evidence="1">
    <location>
        <begin position="26"/>
        <end position="43"/>
    </location>
</feature>
<feature type="transmembrane region" description="Helical" evidence="1">
    <location>
        <begin position="284"/>
        <end position="303"/>
    </location>
</feature>
<protein>
    <submittedName>
        <fullName evidence="2">EpsG family protein</fullName>
    </submittedName>
</protein>
<dbReference type="InterPro" id="IPR049458">
    <property type="entry name" value="EpsG-like"/>
</dbReference>